<feature type="compositionally biased region" description="Polar residues" evidence="2">
    <location>
        <begin position="790"/>
        <end position="804"/>
    </location>
</feature>
<feature type="compositionally biased region" description="Basic and acidic residues" evidence="2">
    <location>
        <begin position="626"/>
        <end position="641"/>
    </location>
</feature>
<accession>A0AAN6GGD4</accession>
<dbReference type="EMBL" id="JAPDMQ010000087">
    <property type="protein sequence ID" value="KAK0535866.1"/>
    <property type="molecule type" value="Genomic_DNA"/>
</dbReference>
<feature type="compositionally biased region" description="Basic residues" evidence="2">
    <location>
        <begin position="267"/>
        <end position="280"/>
    </location>
</feature>
<keyword evidence="4" id="KW-1185">Reference proteome</keyword>
<keyword evidence="1" id="KW-0175">Coiled coil</keyword>
<feature type="region of interest" description="Disordered" evidence="2">
    <location>
        <begin position="900"/>
        <end position="971"/>
    </location>
</feature>
<feature type="compositionally biased region" description="Low complexity" evidence="2">
    <location>
        <begin position="284"/>
        <end position="293"/>
    </location>
</feature>
<feature type="compositionally biased region" description="Polar residues" evidence="2">
    <location>
        <begin position="38"/>
        <end position="49"/>
    </location>
</feature>
<feature type="compositionally biased region" description="Low complexity" evidence="2">
    <location>
        <begin position="184"/>
        <end position="199"/>
    </location>
</feature>
<feature type="compositionally biased region" description="Low complexity" evidence="2">
    <location>
        <begin position="237"/>
        <end position="264"/>
    </location>
</feature>
<feature type="compositionally biased region" description="Low complexity" evidence="2">
    <location>
        <begin position="140"/>
        <end position="153"/>
    </location>
</feature>
<sequence>MSSQLTVPESTERSIRRQPSATRITVSTVRPTAPPQPTISIDSTASPALTESKDKDNALPISVSIKTQPTTKTRKAGSKLRARRRAYGAQTYSEGEESDEASDQAVSEDEDEDDAEDDDDDASSSGDSSDEEDNEEEVAVTEAAPADAAAAVAQTTAGPSLVPTSIDEEHSVTSDDGGAAEKVASLPAPSSSDATSSTAGKLSWAAIAEADDDEGEMEALEEELAAEAAAMAAAKVSRAAAVAPSPTAPTTATAPATPSAAALAAKERKKLKAKERKLRKKAELAAAAAGASDAKPKAISAPAQPVKSTQPVKSQPSATKRAEEAAAATAQAPTNPKAIQDNYRDRLTKDPTYTPRLGNFWGHDERLIDGDLRKLSGWWRGRGGVRGGMGGARGGRGGSHAEARASSVAQRESEQAPSAPGTGADASAQNDRIPPHLRQAAPSGRGGISIRGAAGAAARGGRAGARGAFASRALGAGAFGAYAPGPAPPGRSKLRGWDDEEDYDDSASTSDAPKVDYDALEGKAVKEPSRAARPPPQPSRSSWADETRDKSARPVKPVAAVKGSGPTLSGVPTAPRAMLKAAAEAAAATEGSADQAQATQSNGSTAASAAPEHSDGPANQGLGGKWAHDGFAELQKVETTRGSKRAARGGLAGAAGRGGSAVAGRNGPRAMLHVNDPTGSPSGAASPVPGHASPGDSVSSPHRVGVPLDGKDGVFVSQSASRSNSVAGRDSPVVFGSVHGSAAGDDEKSINAEYNPRAASFLLAQGSGKDVSVRLPAQQPHLGRPAGPQQVPSSDSVNSSQASYPTHPYLAPNRAGQASSIHSAASGTPPPYPMAPPMPVTMAPTLPPGFAVDSTGMVFNLTGGQPVAVGYLPPMPTVGAAPMGAFYPGYADDAYAGGSPAPSVYQPSPHPATSSASGAPKPSSSPVEPSRISTTSPVQARTSPTQAKKEAPRALPPHMQQAGSTRSSVLGKHARTISTLPASAATVPAFRPSGSPAPLGSSPAGSDAPRYAPQIQSHQQQHQHHQYQSLQQRHDQRGAADDGQALLEHAMSQVQLGERNGYANHVETGNSSPYGLDAYAAQISPPMGTVYFQPPPVADAYGANAYAAQGYGSPAAYYGGQEMYDSDPSFFAAAYDHQ</sequence>
<feature type="compositionally biased region" description="Polar residues" evidence="2">
    <location>
        <begin position="816"/>
        <end position="826"/>
    </location>
</feature>
<feature type="compositionally biased region" description="Acidic residues" evidence="2">
    <location>
        <begin position="94"/>
        <end position="139"/>
    </location>
</feature>
<dbReference type="Proteomes" id="UP001176521">
    <property type="component" value="Unassembled WGS sequence"/>
</dbReference>
<feature type="compositionally biased region" description="Low complexity" evidence="2">
    <location>
        <begin position="325"/>
        <end position="338"/>
    </location>
</feature>
<feature type="compositionally biased region" description="Polar residues" evidence="2">
    <location>
        <begin position="931"/>
        <end position="946"/>
    </location>
</feature>
<feature type="compositionally biased region" description="Basic and acidic residues" evidence="2">
    <location>
        <begin position="543"/>
        <end position="552"/>
    </location>
</feature>
<evidence type="ECO:0000256" key="1">
    <source>
        <dbReference type="SAM" id="Coils"/>
    </source>
</evidence>
<feature type="region of interest" description="Disordered" evidence="2">
    <location>
        <begin position="778"/>
        <end position="833"/>
    </location>
</feature>
<feature type="coiled-coil region" evidence="1">
    <location>
        <begin position="210"/>
        <end position="237"/>
    </location>
</feature>
<name>A0AAN6GGD4_9BASI</name>
<feature type="region of interest" description="Disordered" evidence="2">
    <location>
        <begin position="478"/>
        <end position="751"/>
    </location>
</feature>
<protein>
    <recommendedName>
        <fullName evidence="5">Btz domain-containing protein</fullName>
    </recommendedName>
</protein>
<feature type="compositionally biased region" description="Low complexity" evidence="2">
    <location>
        <begin position="992"/>
        <end position="1031"/>
    </location>
</feature>
<feature type="compositionally biased region" description="Low complexity" evidence="2">
    <location>
        <begin position="450"/>
        <end position="465"/>
    </location>
</feature>
<feature type="region of interest" description="Disordered" evidence="2">
    <location>
        <begin position="1"/>
        <end position="200"/>
    </location>
</feature>
<feature type="compositionally biased region" description="Polar residues" evidence="2">
    <location>
        <begin position="716"/>
        <end position="726"/>
    </location>
</feature>
<feature type="region of interest" description="Disordered" evidence="2">
    <location>
        <begin position="377"/>
        <end position="465"/>
    </location>
</feature>
<comment type="caution">
    <text evidence="3">The sequence shown here is derived from an EMBL/GenBank/DDBJ whole genome shotgun (WGS) entry which is preliminary data.</text>
</comment>
<feature type="compositionally biased region" description="Gly residues" evidence="2">
    <location>
        <begin position="380"/>
        <end position="398"/>
    </location>
</feature>
<feature type="compositionally biased region" description="Polar residues" evidence="2">
    <location>
        <begin position="17"/>
        <end position="30"/>
    </location>
</feature>
<reference evidence="3" key="1">
    <citation type="journal article" date="2023" name="PhytoFront">
        <title>Draft Genome Resources of Seven Strains of Tilletia horrida, Causal Agent of Kernel Smut of Rice.</title>
        <authorList>
            <person name="Khanal S."/>
            <person name="Antony Babu S."/>
            <person name="Zhou X.G."/>
        </authorList>
    </citation>
    <scope>NUCLEOTIDE SEQUENCE</scope>
    <source>
        <strain evidence="3">TX3</strain>
    </source>
</reference>
<dbReference type="AlphaFoldDB" id="A0AAN6GGD4"/>
<evidence type="ECO:0000313" key="4">
    <source>
        <dbReference type="Proteomes" id="UP001176521"/>
    </source>
</evidence>
<evidence type="ECO:0000256" key="2">
    <source>
        <dbReference type="SAM" id="MobiDB-lite"/>
    </source>
</evidence>
<feature type="compositionally biased region" description="Basic and acidic residues" evidence="2">
    <location>
        <begin position="513"/>
        <end position="530"/>
    </location>
</feature>
<gene>
    <name evidence="3" type="ORF">OC842_002164</name>
</gene>
<feature type="compositionally biased region" description="Low complexity" evidence="2">
    <location>
        <begin position="911"/>
        <end position="926"/>
    </location>
</feature>
<feature type="compositionally biased region" description="Gly residues" evidence="2">
    <location>
        <begin position="650"/>
        <end position="661"/>
    </location>
</feature>
<feature type="compositionally biased region" description="Low complexity" evidence="2">
    <location>
        <begin position="574"/>
        <end position="598"/>
    </location>
</feature>
<feature type="compositionally biased region" description="Basic residues" evidence="2">
    <location>
        <begin position="72"/>
        <end position="86"/>
    </location>
</feature>
<organism evidence="3 4">
    <name type="scientific">Tilletia horrida</name>
    <dbReference type="NCBI Taxonomy" id="155126"/>
    <lineage>
        <taxon>Eukaryota</taxon>
        <taxon>Fungi</taxon>
        <taxon>Dikarya</taxon>
        <taxon>Basidiomycota</taxon>
        <taxon>Ustilaginomycotina</taxon>
        <taxon>Exobasidiomycetes</taxon>
        <taxon>Tilletiales</taxon>
        <taxon>Tilletiaceae</taxon>
        <taxon>Tilletia</taxon>
    </lineage>
</organism>
<evidence type="ECO:0008006" key="5">
    <source>
        <dbReference type="Google" id="ProtNLM"/>
    </source>
</evidence>
<feature type="compositionally biased region" description="Polar residues" evidence="2">
    <location>
        <begin position="306"/>
        <end position="317"/>
    </location>
</feature>
<feature type="region of interest" description="Disordered" evidence="2">
    <location>
        <begin position="237"/>
        <end position="363"/>
    </location>
</feature>
<feature type="region of interest" description="Disordered" evidence="2">
    <location>
        <begin position="987"/>
        <end position="1040"/>
    </location>
</feature>
<proteinExistence type="predicted"/>
<evidence type="ECO:0000313" key="3">
    <source>
        <dbReference type="EMBL" id="KAK0535866.1"/>
    </source>
</evidence>